<reference evidence="1 2" key="1">
    <citation type="journal article" date="2015" name="BMC Genomics">
        <title>Gene expression during zombie ant biting behavior reflects the complexity underlying fungal parasitic behavioral manipulation.</title>
        <authorList>
            <person name="de Bekker C."/>
            <person name="Ohm R.A."/>
            <person name="Loreto R.G."/>
            <person name="Sebastian A."/>
            <person name="Albert I."/>
            <person name="Merrow M."/>
            <person name="Brachmann A."/>
            <person name="Hughes D.P."/>
        </authorList>
    </citation>
    <scope>NUCLEOTIDE SEQUENCE [LARGE SCALE GENOMIC DNA]</scope>
    <source>
        <strain evidence="1 2">SC16a</strain>
    </source>
</reference>
<proteinExistence type="predicted"/>
<protein>
    <submittedName>
        <fullName evidence="1">Uncharacterized protein</fullName>
    </submittedName>
</protein>
<evidence type="ECO:0000313" key="2">
    <source>
        <dbReference type="Proteomes" id="UP000037136"/>
    </source>
</evidence>
<evidence type="ECO:0000313" key="1">
    <source>
        <dbReference type="EMBL" id="PFH55654.1"/>
    </source>
</evidence>
<dbReference type="Proteomes" id="UP000037136">
    <property type="component" value="Unassembled WGS sequence"/>
</dbReference>
<sequence length="105" mass="11635">MLLETARRRSWASRWIRARVSTALSSRVFTIAIFICHTWHCRIVAFTHGAVQRLAIREASHTRSSPCACSSAFAMSCKSVSAGKLAIAFWTNVGFLASVKFAVPF</sequence>
<organism evidence="1 2">
    <name type="scientific">Ophiocordyceps unilateralis</name>
    <name type="common">Zombie-ant fungus</name>
    <name type="synonym">Torrubia unilateralis</name>
    <dbReference type="NCBI Taxonomy" id="268505"/>
    <lineage>
        <taxon>Eukaryota</taxon>
        <taxon>Fungi</taxon>
        <taxon>Dikarya</taxon>
        <taxon>Ascomycota</taxon>
        <taxon>Pezizomycotina</taxon>
        <taxon>Sordariomycetes</taxon>
        <taxon>Hypocreomycetidae</taxon>
        <taxon>Hypocreales</taxon>
        <taxon>Ophiocordycipitaceae</taxon>
        <taxon>Ophiocordyceps</taxon>
    </lineage>
</organism>
<reference evidence="1 2" key="2">
    <citation type="journal article" date="2017" name="Sci. Rep.">
        <title>Ant-infecting Ophiocordyceps genomes reveal a high diversity of potential behavioral manipulation genes and a possible major role for enterotoxins.</title>
        <authorList>
            <person name="de Bekker C."/>
            <person name="Ohm R.A."/>
            <person name="Evans H.C."/>
            <person name="Brachmann A."/>
            <person name="Hughes D.P."/>
        </authorList>
    </citation>
    <scope>NUCLEOTIDE SEQUENCE [LARGE SCALE GENOMIC DNA]</scope>
    <source>
        <strain evidence="1 2">SC16a</strain>
    </source>
</reference>
<comment type="caution">
    <text evidence="1">The sequence shown here is derived from an EMBL/GenBank/DDBJ whole genome shotgun (WGS) entry which is preliminary data.</text>
</comment>
<gene>
    <name evidence="1" type="ORF">XA68_17867</name>
</gene>
<dbReference type="AlphaFoldDB" id="A0A2A9P399"/>
<dbReference type="EMBL" id="LAZP02000819">
    <property type="protein sequence ID" value="PFH55654.1"/>
    <property type="molecule type" value="Genomic_DNA"/>
</dbReference>
<accession>A0A2A9P399</accession>
<name>A0A2A9P399_OPHUN</name>
<keyword evidence="2" id="KW-1185">Reference proteome</keyword>